<dbReference type="EMBL" id="CAKP01000069">
    <property type="protein sequence ID" value="CCJ33411.1"/>
    <property type="molecule type" value="Genomic_DNA"/>
</dbReference>
<dbReference type="Pfam" id="PF16268">
    <property type="entry name" value="DUF4921"/>
    <property type="match status" value="1"/>
</dbReference>
<dbReference type="AlphaFoldDB" id="I7J522"/>
<feature type="binding site" evidence="2">
    <location>
        <position position="42"/>
    </location>
    <ligand>
        <name>Zn(2+)</name>
        <dbReference type="ChEBI" id="CHEBI:29105"/>
    </ligand>
</feature>
<feature type="binding site" evidence="2">
    <location>
        <position position="145"/>
    </location>
    <ligand>
        <name>Zn(2+)</name>
        <dbReference type="ChEBI" id="CHEBI:29105"/>
    </ligand>
</feature>
<keyword evidence="4" id="KW-0808">Transferase</keyword>
<proteinExistence type="predicted"/>
<gene>
    <name evidence="4" type="ORF">CAAU_1327</name>
</gene>
<dbReference type="OrthoDB" id="9769064at2"/>
<evidence type="ECO:0000256" key="1">
    <source>
        <dbReference type="PIRSR" id="PIRSR000808-1"/>
    </source>
</evidence>
<dbReference type="GO" id="GO:0017103">
    <property type="term" value="F:UTP:galactose-1-phosphate uridylyltransferase activity"/>
    <property type="evidence" value="ECO:0007669"/>
    <property type="project" value="UniProtKB-EC"/>
</dbReference>
<organism evidence="4 5">
    <name type="scientific">Caloramator australicus RC3</name>
    <dbReference type="NCBI Taxonomy" id="857293"/>
    <lineage>
        <taxon>Bacteria</taxon>
        <taxon>Bacillati</taxon>
        <taxon>Bacillota</taxon>
        <taxon>Clostridia</taxon>
        <taxon>Eubacteriales</taxon>
        <taxon>Clostridiaceae</taxon>
        <taxon>Caloramator</taxon>
    </lineage>
</organism>
<dbReference type="InterPro" id="IPR036265">
    <property type="entry name" value="HIT-like_sf"/>
</dbReference>
<dbReference type="GO" id="GO:0006012">
    <property type="term" value="P:galactose metabolic process"/>
    <property type="evidence" value="ECO:0007669"/>
    <property type="project" value="InterPro"/>
</dbReference>
<dbReference type="EC" id="2.7.7.10" evidence="4"/>
<evidence type="ECO:0000313" key="4">
    <source>
        <dbReference type="EMBL" id="CCJ33411.1"/>
    </source>
</evidence>
<comment type="cofactor">
    <cofactor evidence="2">
        <name>Zn(2+)</name>
        <dbReference type="ChEBI" id="CHEBI:29105"/>
    </cofactor>
    <text evidence="2">Binds 1 zinc ion per subunit.</text>
</comment>
<dbReference type="SUPFAM" id="SSF54197">
    <property type="entry name" value="HIT-like"/>
    <property type="match status" value="2"/>
</dbReference>
<feature type="binding site" evidence="2">
    <location>
        <position position="94"/>
    </location>
    <ligand>
        <name>Zn(2+)</name>
        <dbReference type="ChEBI" id="CHEBI:29105"/>
    </ligand>
</feature>
<dbReference type="InterPro" id="IPR032576">
    <property type="entry name" value="DUF4921"/>
</dbReference>
<evidence type="ECO:0000313" key="5">
    <source>
        <dbReference type="Proteomes" id="UP000007652"/>
    </source>
</evidence>
<reference evidence="4 5" key="1">
    <citation type="journal article" date="2011" name="J. Bacteriol.">
        <title>Draft genome sequence of Caloramator australicus strain RC3T, a thermoanaerobe from the Great Artesian Basin of Australia.</title>
        <authorList>
            <person name="Ogg C.D."/>
            <person name="Patel B.K.C."/>
        </authorList>
    </citation>
    <scope>NUCLEOTIDE SEQUENCE [LARGE SCALE GENOMIC DNA]</scope>
    <source>
        <strain evidence="4 5">RC3</strain>
    </source>
</reference>
<sequence>MAQLRLNDVTREQIIVVENRSKRPKDYKSYEVVERVSYKESCPFCVGNEEMTPPEVLRIDDPWNVRVVENKFPILNNEGEVTGYHYVVIEGRDHSKNIHEMEVDDFEKVVKAFIEVSRILYQKEGVKYVQVFKNYKKEAGASLEHPHSQIIAINRMPDRIKGLIEMEKQFYEKHGECLTCSKIKDEIINKERIVYLDECFLIFCPYASIFPYEMAVVPIRHRSSLLSLNESDIKALSRVLHFAIKSLIENVGDVAYNMFFEFIKDEVEYHHYQIRICPRISIHAGFELATGFYTNVVSPETAARVLRGQD</sequence>
<keyword evidence="2" id="KW-0862">Zinc</keyword>
<name>I7J522_9CLOT</name>
<dbReference type="InterPro" id="IPR053177">
    <property type="entry name" value="ADP-glucose_phosphorylase"/>
</dbReference>
<dbReference type="PANTHER" id="PTHR42763:SF2">
    <property type="entry name" value="ADP-GLUCOSE PHOSPHORYLASE"/>
    <property type="match status" value="1"/>
</dbReference>
<comment type="caution">
    <text evidence="4">The sequence shown here is derived from an EMBL/GenBank/DDBJ whole genome shotgun (WGS) entry which is preliminary data.</text>
</comment>
<protein>
    <submittedName>
        <fullName evidence="4">Galactose-1-phosphate uridylyltransferase</fullName>
        <ecNumber evidence="4">2.7.7.10</ecNumber>
    </submittedName>
</protein>
<feature type="binding site" evidence="2">
    <location>
        <position position="45"/>
    </location>
    <ligand>
        <name>Zn(2+)</name>
        <dbReference type="ChEBI" id="CHEBI:29105"/>
    </ligand>
</feature>
<dbReference type="STRING" id="857293.CAAU_1327"/>
<keyword evidence="2" id="KW-0479">Metal-binding</keyword>
<dbReference type="GO" id="GO:0008270">
    <property type="term" value="F:zinc ion binding"/>
    <property type="evidence" value="ECO:0007669"/>
    <property type="project" value="InterPro"/>
</dbReference>
<dbReference type="Gene3D" id="3.30.428.10">
    <property type="entry name" value="HIT-like"/>
    <property type="match status" value="2"/>
</dbReference>
<keyword evidence="4" id="KW-0548">Nucleotidyltransferase</keyword>
<dbReference type="GO" id="GO:0008108">
    <property type="term" value="F:UDP-glucose:hexose-1-phosphate uridylyltransferase activity"/>
    <property type="evidence" value="ECO:0007669"/>
    <property type="project" value="InterPro"/>
</dbReference>
<dbReference type="Proteomes" id="UP000007652">
    <property type="component" value="Unassembled WGS sequence"/>
</dbReference>
<feature type="domain" description="DUF4921" evidence="3">
    <location>
        <begin position="99"/>
        <end position="301"/>
    </location>
</feature>
<dbReference type="PIRSF" id="PIRSF000808">
    <property type="entry name" value="GalT"/>
    <property type="match status" value="1"/>
</dbReference>
<dbReference type="RefSeq" id="WP_008908681.1">
    <property type="nucleotide sequence ID" value="NZ_CAKP01000069.1"/>
</dbReference>
<accession>I7J522</accession>
<evidence type="ECO:0000259" key="3">
    <source>
        <dbReference type="Pfam" id="PF16268"/>
    </source>
</evidence>
<feature type="active site" description="Tele-UMP-histidine intermediate" evidence="1">
    <location>
        <position position="147"/>
    </location>
</feature>
<dbReference type="eggNOG" id="COG1085">
    <property type="taxonomic scope" value="Bacteria"/>
</dbReference>
<keyword evidence="5" id="KW-1185">Reference proteome</keyword>
<evidence type="ECO:0000256" key="2">
    <source>
        <dbReference type="PIRSR" id="PIRSR000808-3"/>
    </source>
</evidence>
<dbReference type="InterPro" id="IPR001937">
    <property type="entry name" value="GalP_UDPtransf1"/>
</dbReference>
<dbReference type="PANTHER" id="PTHR42763">
    <property type="entry name" value="ADP-GLUCOSE PHOSPHORYLASE"/>
    <property type="match status" value="1"/>
</dbReference>